<sequence>MMRIPVSRGRVEPQAQMQTFTPNTGLSEIGRAIGGAVQARDEQQREQGVQAKRLELYHNDLDEKEGRIKVDDFLTTSFAEKTTLLRNDVANGVKNSQQASEELKSWTDGEFKSLSESLPMHAQHTYKQYVDSTVGKQGAGFLPLQLKADEQKNISLLDRAFSIATRLPREKRHEYLGSYLAGANIPEVQKAEYLRNLDITSDKMDIDSRMLNAVDNSDINSLKTLSSELSQGSFASLDGQTAQNYQKSIASKIASLEQKQQVMEQKRVNEAGKVLNSFKQSVLTGRDLDPDYIQNVRTAVSGTEHQADFDFYIQQSKNFQDFAKLDTSEQLKRINQQKANMKNTPSADPEAENKLLSTYESIYQDKLKTLKDDPNQALREKGIELPEINPLQLKLNPNQFASNLIEIGTYQVSMKDKDANATIKPISPEELPEAAKAFDDLDVNGKLSFIGSLINQSKGVKDGAKIWEAALGQLGSGDMNYVMAGVAKANNYHTTEGRDLATSIITGTQLLKNKQLFMPKEDDLRAAFNDYVGQTLTGTSANNAYETFKAVYADTMAARGLSHADSKAMPDKSVLKTALQMATGGIYTQPSKYTNYMGDRGKDWKVTKPYGMDDDAFESKLDRGYSDISKQTGISTSDLKGLRLRQLRQGTPSSTGEIQYDLINERGQPLIVNDAVWRIKMSGVTK</sequence>
<dbReference type="EMBL" id="CP038009">
    <property type="protein sequence ID" value="QBQ17709.1"/>
    <property type="molecule type" value="Genomic_DNA"/>
</dbReference>
<evidence type="ECO:0000313" key="1">
    <source>
        <dbReference type="EMBL" id="QBQ17709.1"/>
    </source>
</evidence>
<organism evidence="1 2">
    <name type="scientific">Acinetobacter haemolyticus</name>
    <dbReference type="NCBI Taxonomy" id="29430"/>
    <lineage>
        <taxon>Bacteria</taxon>
        <taxon>Pseudomonadati</taxon>
        <taxon>Pseudomonadota</taxon>
        <taxon>Gammaproteobacteria</taxon>
        <taxon>Moraxellales</taxon>
        <taxon>Moraxellaceae</taxon>
        <taxon>Acinetobacter</taxon>
    </lineage>
</organism>
<dbReference type="Proteomes" id="UP000294395">
    <property type="component" value="Chromosome"/>
</dbReference>
<protein>
    <submittedName>
        <fullName evidence="1">Methyl-coenzyme M reductase</fullName>
    </submittedName>
</protein>
<name>A0A4V1AT44_ACIHA</name>
<proteinExistence type="predicted"/>
<evidence type="ECO:0000313" key="2">
    <source>
        <dbReference type="Proteomes" id="UP000294395"/>
    </source>
</evidence>
<gene>
    <name evidence="1" type="ORF">AHTJR_04700</name>
</gene>
<dbReference type="AlphaFoldDB" id="A0A4V1AT44"/>
<reference evidence="1 2" key="1">
    <citation type="submission" date="2019-03" db="EMBL/GenBank/DDBJ databases">
        <title>Complete genome sequence of two outbreak-associated Acinetobacter haemolyticus strains.</title>
        <authorList>
            <person name="Bai L."/>
            <person name="Zhang S.-C."/>
            <person name="Deng Y."/>
            <person name="Song C.-C."/>
            <person name="Kang G.-B."/>
            <person name="Dong Y."/>
            <person name="Wang Y."/>
            <person name="Gao F."/>
            <person name="Huang H."/>
        </authorList>
    </citation>
    <scope>NUCLEOTIDE SEQUENCE [LARGE SCALE GENOMIC DNA]</scope>
    <source>
        <strain evidence="1 2">TJR01</strain>
    </source>
</reference>
<accession>A0A4V1AT44</accession>